<dbReference type="PROSITE" id="PS50931">
    <property type="entry name" value="HTH_LYSR"/>
    <property type="match status" value="1"/>
</dbReference>
<dbReference type="SUPFAM" id="SSF46785">
    <property type="entry name" value="Winged helix' DNA-binding domain"/>
    <property type="match status" value="1"/>
</dbReference>
<dbReference type="AlphaFoldDB" id="A0AAW8B4E8"/>
<evidence type="ECO:0000256" key="2">
    <source>
        <dbReference type="ARBA" id="ARBA00023015"/>
    </source>
</evidence>
<dbReference type="GO" id="GO:0003700">
    <property type="term" value="F:DNA-binding transcription factor activity"/>
    <property type="evidence" value="ECO:0007669"/>
    <property type="project" value="InterPro"/>
</dbReference>
<dbReference type="InterPro" id="IPR036388">
    <property type="entry name" value="WH-like_DNA-bd_sf"/>
</dbReference>
<sequence length="312" mass="35587">MNIRSVDLNLLVYLDVLLKERNVTRAAENLGISQPAMSNGLRRLRDLFNDPLLVRTSDGMTPTERAEQLQPVVREVLASIEKAVEPRREFNAAQADRVFRISVSDYTESTLLPHLMRRLRSEAPNITLDVLTPSDISYQDVDQGSVDLVINRFDMLPQSFHQMTIWRDSFSCLLSEHNPIRHDFTLDNYLETGHVWVSKTGMGVGVGMEPGAVQRLGWVDEALAVQGKKRRIRVFTRHYQAAMRLAELRDLVITLPTKAAMLLKDNPNVVILPPPFEIPEIELIMAWSPLLQHNPAHQWMRRLIADVARTLD</sequence>
<dbReference type="InterPro" id="IPR036390">
    <property type="entry name" value="WH_DNA-bd_sf"/>
</dbReference>
<accession>A0AAW8B4E8</accession>
<dbReference type="PANTHER" id="PTHR30118:SF15">
    <property type="entry name" value="TRANSCRIPTIONAL REGULATORY PROTEIN"/>
    <property type="match status" value="1"/>
</dbReference>
<dbReference type="Gene3D" id="3.40.190.10">
    <property type="entry name" value="Periplasmic binding protein-like II"/>
    <property type="match status" value="2"/>
</dbReference>
<dbReference type="Proteomes" id="UP001178354">
    <property type="component" value="Unassembled WGS sequence"/>
</dbReference>
<reference evidence="6" key="2">
    <citation type="submission" date="2023-08" db="EMBL/GenBank/DDBJ databases">
        <authorList>
            <person name="Luo J."/>
        </authorList>
    </citation>
    <scope>NUCLEOTIDE SEQUENCE</scope>
    <source>
        <strain evidence="6">DSM 25064</strain>
    </source>
</reference>
<evidence type="ECO:0000313" key="6">
    <source>
        <dbReference type="EMBL" id="MDP1521325.1"/>
    </source>
</evidence>
<comment type="caution">
    <text evidence="6">The sequence shown here is derived from an EMBL/GenBank/DDBJ whole genome shotgun (WGS) entry which is preliminary data.</text>
</comment>
<reference evidence="6" key="1">
    <citation type="journal article" date="2010" name="Int. J. Syst. Evol. Microbiol.">
        <title>Porticoccus litoralis gen. nov., sp. nov., a gammaproteobacterium isolated from the Yellow Sea.</title>
        <authorList>
            <person name="Oh H.M."/>
            <person name="Kim H."/>
            <person name="Kim K.M."/>
            <person name="Min G.S."/>
            <person name="Cho J.C."/>
        </authorList>
    </citation>
    <scope>NUCLEOTIDE SEQUENCE</scope>
    <source>
        <strain evidence="6">DSM 25064</strain>
    </source>
</reference>
<keyword evidence="2" id="KW-0805">Transcription regulation</keyword>
<dbReference type="InterPro" id="IPR037402">
    <property type="entry name" value="YidZ_PBP2"/>
</dbReference>
<dbReference type="Pfam" id="PF00126">
    <property type="entry name" value="HTH_1"/>
    <property type="match status" value="1"/>
</dbReference>
<evidence type="ECO:0000259" key="5">
    <source>
        <dbReference type="PROSITE" id="PS50931"/>
    </source>
</evidence>
<dbReference type="Pfam" id="PF03466">
    <property type="entry name" value="LysR_substrate"/>
    <property type="match status" value="1"/>
</dbReference>
<name>A0AAW8B4E8_9GAMM</name>
<dbReference type="InterPro" id="IPR005119">
    <property type="entry name" value="LysR_subst-bd"/>
</dbReference>
<dbReference type="InterPro" id="IPR000847">
    <property type="entry name" value="LysR_HTH_N"/>
</dbReference>
<dbReference type="EMBL" id="JAUUUU010000006">
    <property type="protein sequence ID" value="MDP1521325.1"/>
    <property type="molecule type" value="Genomic_DNA"/>
</dbReference>
<evidence type="ECO:0000256" key="3">
    <source>
        <dbReference type="ARBA" id="ARBA00023125"/>
    </source>
</evidence>
<feature type="domain" description="HTH lysR-type" evidence="5">
    <location>
        <begin position="6"/>
        <end position="63"/>
    </location>
</feature>
<keyword evidence="3" id="KW-0238">DNA-binding</keyword>
<keyword evidence="4" id="KW-0804">Transcription</keyword>
<comment type="similarity">
    <text evidence="1">Belongs to the LysR transcriptional regulatory family.</text>
</comment>
<dbReference type="Gene3D" id="1.10.10.10">
    <property type="entry name" value="Winged helix-like DNA-binding domain superfamily/Winged helix DNA-binding domain"/>
    <property type="match status" value="1"/>
</dbReference>
<proteinExistence type="inferred from homology"/>
<dbReference type="InterPro" id="IPR050389">
    <property type="entry name" value="LysR-type_TF"/>
</dbReference>
<dbReference type="GO" id="GO:0003677">
    <property type="term" value="F:DNA binding"/>
    <property type="evidence" value="ECO:0007669"/>
    <property type="project" value="UniProtKB-KW"/>
</dbReference>
<protein>
    <submittedName>
        <fullName evidence="6">LysR family transcriptional regulator</fullName>
    </submittedName>
</protein>
<evidence type="ECO:0000256" key="4">
    <source>
        <dbReference type="ARBA" id="ARBA00023163"/>
    </source>
</evidence>
<dbReference type="CDD" id="cd08417">
    <property type="entry name" value="PBP2_Nitroaromatics_like"/>
    <property type="match status" value="1"/>
</dbReference>
<dbReference type="PRINTS" id="PR00039">
    <property type="entry name" value="HTHLYSR"/>
</dbReference>
<dbReference type="RefSeq" id="WP_305170988.1">
    <property type="nucleotide sequence ID" value="NZ_JAUUUU010000006.1"/>
</dbReference>
<organism evidence="6 7">
    <name type="scientific">Porticoccus litoralis</name>
    <dbReference type="NCBI Taxonomy" id="434086"/>
    <lineage>
        <taxon>Bacteria</taxon>
        <taxon>Pseudomonadati</taxon>
        <taxon>Pseudomonadota</taxon>
        <taxon>Gammaproteobacteria</taxon>
        <taxon>Cellvibrionales</taxon>
        <taxon>Porticoccaceae</taxon>
        <taxon>Porticoccus</taxon>
    </lineage>
</organism>
<gene>
    <name evidence="6" type="ORF">Q8A57_10115</name>
</gene>
<dbReference type="SUPFAM" id="SSF53850">
    <property type="entry name" value="Periplasmic binding protein-like II"/>
    <property type="match status" value="1"/>
</dbReference>
<dbReference type="PANTHER" id="PTHR30118">
    <property type="entry name" value="HTH-TYPE TRANSCRIPTIONAL REGULATOR LEUO-RELATED"/>
    <property type="match status" value="1"/>
</dbReference>
<keyword evidence="7" id="KW-1185">Reference proteome</keyword>
<evidence type="ECO:0000313" key="7">
    <source>
        <dbReference type="Proteomes" id="UP001178354"/>
    </source>
</evidence>
<evidence type="ECO:0000256" key="1">
    <source>
        <dbReference type="ARBA" id="ARBA00009437"/>
    </source>
</evidence>